<name>A0AAD6YVW1_9AGAR</name>
<comment type="caution">
    <text evidence="1">The sequence shown here is derived from an EMBL/GenBank/DDBJ whole genome shotgun (WGS) entry which is preliminary data.</text>
</comment>
<proteinExistence type="predicted"/>
<accession>A0AAD6YVW1</accession>
<sequence length="171" mass="19605">MHWTPEILTLADSYVRQALVIAPYEPTPPYIAVHVRHGDFGGWCGVPLKDCFAPLSVIARRVEEVQDELLQTKRLVVDRVVVTSDEQDSAWWEEVLQLGWVRPDHSRTVEVHGAWYAAYLWQNAADAHIKQVPDPRRRGHSIWCSRFRRDRSVDGLCYGAEAGVSLEWRGC</sequence>
<evidence type="ECO:0000313" key="2">
    <source>
        <dbReference type="Proteomes" id="UP001219525"/>
    </source>
</evidence>
<evidence type="ECO:0000313" key="1">
    <source>
        <dbReference type="EMBL" id="KAJ7230618.1"/>
    </source>
</evidence>
<reference evidence="1" key="1">
    <citation type="submission" date="2023-03" db="EMBL/GenBank/DDBJ databases">
        <title>Massive genome expansion in bonnet fungi (Mycena s.s.) driven by repeated elements and novel gene families across ecological guilds.</title>
        <authorList>
            <consortium name="Lawrence Berkeley National Laboratory"/>
            <person name="Harder C.B."/>
            <person name="Miyauchi S."/>
            <person name="Viragh M."/>
            <person name="Kuo A."/>
            <person name="Thoen E."/>
            <person name="Andreopoulos B."/>
            <person name="Lu D."/>
            <person name="Skrede I."/>
            <person name="Drula E."/>
            <person name="Henrissat B."/>
            <person name="Morin E."/>
            <person name="Kohler A."/>
            <person name="Barry K."/>
            <person name="LaButti K."/>
            <person name="Morin E."/>
            <person name="Salamov A."/>
            <person name="Lipzen A."/>
            <person name="Mereny Z."/>
            <person name="Hegedus B."/>
            <person name="Baldrian P."/>
            <person name="Stursova M."/>
            <person name="Weitz H."/>
            <person name="Taylor A."/>
            <person name="Grigoriev I.V."/>
            <person name="Nagy L.G."/>
            <person name="Martin F."/>
            <person name="Kauserud H."/>
        </authorList>
    </citation>
    <scope>NUCLEOTIDE SEQUENCE</scope>
    <source>
        <strain evidence="1">9144</strain>
    </source>
</reference>
<protein>
    <submittedName>
        <fullName evidence="1">Uncharacterized protein</fullName>
    </submittedName>
</protein>
<organism evidence="1 2">
    <name type="scientific">Mycena pura</name>
    <dbReference type="NCBI Taxonomy" id="153505"/>
    <lineage>
        <taxon>Eukaryota</taxon>
        <taxon>Fungi</taxon>
        <taxon>Dikarya</taxon>
        <taxon>Basidiomycota</taxon>
        <taxon>Agaricomycotina</taxon>
        <taxon>Agaricomycetes</taxon>
        <taxon>Agaricomycetidae</taxon>
        <taxon>Agaricales</taxon>
        <taxon>Marasmiineae</taxon>
        <taxon>Mycenaceae</taxon>
        <taxon>Mycena</taxon>
    </lineage>
</organism>
<dbReference type="CDD" id="cd11296">
    <property type="entry name" value="O-FucT_like"/>
    <property type="match status" value="1"/>
</dbReference>
<dbReference type="EMBL" id="JARJCW010000001">
    <property type="protein sequence ID" value="KAJ7230618.1"/>
    <property type="molecule type" value="Genomic_DNA"/>
</dbReference>
<dbReference type="Proteomes" id="UP001219525">
    <property type="component" value="Unassembled WGS sequence"/>
</dbReference>
<dbReference type="Gene3D" id="3.40.50.11350">
    <property type="match status" value="1"/>
</dbReference>
<dbReference type="AlphaFoldDB" id="A0AAD6YVW1"/>
<keyword evidence="2" id="KW-1185">Reference proteome</keyword>
<gene>
    <name evidence="1" type="ORF">GGX14DRAFT_6107</name>
</gene>